<dbReference type="GO" id="GO:0051539">
    <property type="term" value="F:4 iron, 4 sulfur cluster binding"/>
    <property type="evidence" value="ECO:0007669"/>
    <property type="project" value="UniProtKB-KW"/>
</dbReference>
<dbReference type="AlphaFoldDB" id="A0A0S7WKJ6"/>
<dbReference type="NCBIfam" id="NF006878">
    <property type="entry name" value="PRK09375.1-2"/>
    <property type="match status" value="1"/>
</dbReference>
<dbReference type="UniPathway" id="UPA00253">
    <property type="reaction ID" value="UER00327"/>
</dbReference>
<dbReference type="PANTHER" id="PTHR30573">
    <property type="entry name" value="QUINOLINATE SYNTHETASE A"/>
    <property type="match status" value="1"/>
</dbReference>
<dbReference type="GO" id="GO:0034628">
    <property type="term" value="P:'de novo' NAD+ biosynthetic process from L-aspartate"/>
    <property type="evidence" value="ECO:0007669"/>
    <property type="project" value="TreeGrafter"/>
</dbReference>
<dbReference type="PANTHER" id="PTHR30573:SF0">
    <property type="entry name" value="QUINOLINATE SYNTHASE, CHLOROPLASTIC"/>
    <property type="match status" value="1"/>
</dbReference>
<gene>
    <name evidence="12" type="ORF">AMJ40_02200</name>
</gene>
<evidence type="ECO:0000313" key="13">
    <source>
        <dbReference type="Proteomes" id="UP000051124"/>
    </source>
</evidence>
<dbReference type="SUPFAM" id="SSF142754">
    <property type="entry name" value="NadA-like"/>
    <property type="match status" value="1"/>
</dbReference>
<evidence type="ECO:0000256" key="5">
    <source>
        <dbReference type="ARBA" id="ARBA00022490"/>
    </source>
</evidence>
<keyword evidence="6" id="KW-0662">Pyridine nucleotide biosynthesis</keyword>
<dbReference type="FunFam" id="3.40.50.10800:FF:000003">
    <property type="entry name" value="Quinolinate synthase A"/>
    <property type="match status" value="1"/>
</dbReference>
<evidence type="ECO:0000256" key="10">
    <source>
        <dbReference type="ARBA" id="ARBA00023014"/>
    </source>
</evidence>
<dbReference type="NCBIfam" id="TIGR00550">
    <property type="entry name" value="nadA"/>
    <property type="match status" value="1"/>
</dbReference>
<keyword evidence="9" id="KW-0408">Iron</keyword>
<keyword evidence="4" id="KW-0004">4Fe-4S</keyword>
<dbReference type="EC" id="2.5.1.72" evidence="3 11"/>
<dbReference type="Pfam" id="PF02445">
    <property type="entry name" value="NadA"/>
    <property type="match status" value="1"/>
</dbReference>
<dbReference type="EMBL" id="LIZT01000015">
    <property type="protein sequence ID" value="KPJ50677.1"/>
    <property type="molecule type" value="Genomic_DNA"/>
</dbReference>
<keyword evidence="8" id="KW-0479">Metal-binding</keyword>
<comment type="caution">
    <text evidence="12">The sequence shown here is derived from an EMBL/GenBank/DDBJ whole genome shotgun (WGS) entry which is preliminary data.</text>
</comment>
<dbReference type="PATRIC" id="fig|1703771.3.peg.287"/>
<dbReference type="GO" id="GO:0046872">
    <property type="term" value="F:metal ion binding"/>
    <property type="evidence" value="ECO:0007669"/>
    <property type="project" value="UniProtKB-KW"/>
</dbReference>
<evidence type="ECO:0000313" key="12">
    <source>
        <dbReference type="EMBL" id="KPJ50677.1"/>
    </source>
</evidence>
<dbReference type="InterPro" id="IPR003473">
    <property type="entry name" value="NadA"/>
</dbReference>
<organism evidence="12 13">
    <name type="scientific">candidate division TA06 bacterium DG_26</name>
    <dbReference type="NCBI Taxonomy" id="1703771"/>
    <lineage>
        <taxon>Bacteria</taxon>
        <taxon>Bacteria division TA06</taxon>
    </lineage>
</organism>
<comment type="cofactor">
    <cofactor evidence="1">
        <name>[4Fe-4S] cluster</name>
        <dbReference type="ChEBI" id="CHEBI:49883"/>
    </cofactor>
</comment>
<evidence type="ECO:0000256" key="6">
    <source>
        <dbReference type="ARBA" id="ARBA00022642"/>
    </source>
</evidence>
<protein>
    <recommendedName>
        <fullName evidence="3 11">Quinolinate synthase</fullName>
        <ecNumber evidence="3 11">2.5.1.72</ecNumber>
    </recommendedName>
</protein>
<evidence type="ECO:0000256" key="8">
    <source>
        <dbReference type="ARBA" id="ARBA00022723"/>
    </source>
</evidence>
<keyword evidence="5" id="KW-0963">Cytoplasm</keyword>
<evidence type="ECO:0000256" key="11">
    <source>
        <dbReference type="NCBIfam" id="TIGR00550"/>
    </source>
</evidence>
<evidence type="ECO:0000256" key="2">
    <source>
        <dbReference type="ARBA" id="ARBA00005065"/>
    </source>
</evidence>
<proteinExistence type="predicted"/>
<dbReference type="Proteomes" id="UP000051124">
    <property type="component" value="Unassembled WGS sequence"/>
</dbReference>
<evidence type="ECO:0000256" key="7">
    <source>
        <dbReference type="ARBA" id="ARBA00022679"/>
    </source>
</evidence>
<accession>A0A0S7WKJ6</accession>
<reference evidence="12 13" key="1">
    <citation type="journal article" date="2015" name="Microbiome">
        <title>Genomic resolution of linkages in carbon, nitrogen, and sulfur cycling among widespread estuary sediment bacteria.</title>
        <authorList>
            <person name="Baker B.J."/>
            <person name="Lazar C.S."/>
            <person name="Teske A.P."/>
            <person name="Dick G.J."/>
        </authorList>
    </citation>
    <scope>NUCLEOTIDE SEQUENCE [LARGE SCALE GENOMIC DNA]</scope>
    <source>
        <strain evidence="12">DG_26</strain>
    </source>
</reference>
<dbReference type="GO" id="GO:0008987">
    <property type="term" value="F:quinolinate synthetase A activity"/>
    <property type="evidence" value="ECO:0007669"/>
    <property type="project" value="UniProtKB-UniRule"/>
</dbReference>
<keyword evidence="7" id="KW-0808">Transferase</keyword>
<evidence type="ECO:0000256" key="4">
    <source>
        <dbReference type="ARBA" id="ARBA00022485"/>
    </source>
</evidence>
<keyword evidence="10" id="KW-0411">Iron-sulfur</keyword>
<evidence type="ECO:0000256" key="9">
    <source>
        <dbReference type="ARBA" id="ARBA00023004"/>
    </source>
</evidence>
<evidence type="ECO:0000256" key="3">
    <source>
        <dbReference type="ARBA" id="ARBA00012669"/>
    </source>
</evidence>
<name>A0A0S7WKJ6_UNCT6</name>
<comment type="pathway">
    <text evidence="2">Cofactor biosynthesis; NAD(+) biosynthesis; quinolinate from iminoaspartate: step 1/1.</text>
</comment>
<dbReference type="InterPro" id="IPR036094">
    <property type="entry name" value="NadA_sf"/>
</dbReference>
<dbReference type="Gene3D" id="3.40.50.10800">
    <property type="entry name" value="NadA-like"/>
    <property type="match status" value="3"/>
</dbReference>
<evidence type="ECO:0000256" key="1">
    <source>
        <dbReference type="ARBA" id="ARBA00001966"/>
    </source>
</evidence>
<sequence length="318" mass="35453">MELRHYTKLSKADLIQRIEKAKIEKNIRILAHNYQRPEVQEVADYLGDSLDLATKAQALNCQSVLLCGVLFMAETAKILNPELRVLIPDLNATCQLADTISIEELHQAKEEHPDAVVVSYVNTSALVKAASDLCCTSANAAHVVNSIPPGREILFVPDRNLGKWVADCTGRHLILWNGFCYVHEYMTEADVETAKTEHPQAKLVVHPECTPRVAHHAHLITSTNGMVHFANEAEELIVGTEIGLIERLKREYPLKKFHPLCASAICATMKLITLDKVCWALENDQYPVELNPEVIAMARSAIEKMIALRGITNPPSKR</sequence>